<evidence type="ECO:0008006" key="4">
    <source>
        <dbReference type="Google" id="ProtNLM"/>
    </source>
</evidence>
<dbReference type="EMBL" id="LR796438">
    <property type="protein sequence ID" value="CAB4144908.1"/>
    <property type="molecule type" value="Genomic_DNA"/>
</dbReference>
<evidence type="ECO:0000313" key="3">
    <source>
        <dbReference type="EMBL" id="CAB4195392.1"/>
    </source>
</evidence>
<protein>
    <recommendedName>
        <fullName evidence="4">NAT_SF domain containing protein</fullName>
    </recommendedName>
</protein>
<evidence type="ECO:0000313" key="1">
    <source>
        <dbReference type="EMBL" id="CAB4144908.1"/>
    </source>
</evidence>
<accession>A0A6J5MDZ4</accession>
<sequence length="1045" mass="112979">MKLIATLGDISLFQTGYTTYYPEDPTFEEVFPSGHIVDAEGAVIQVPNIYSVLNQPYWVVVADPDEPVGKGRKRQFASRAEAGRYAAQIRWGNRGTDANASASNPLPTAATNDINEAIMTGAPYAPFLPENFPPDVKAAIDQMNASAPKPSVHGTLTYDDNAQNTELLATALLTSHYLKHLDPSKLSDETRAELAKLPTQMQHYGMFQQSGFSIGGATPERSARYGMEERVGLAQQMATTHIRREKESGYIDTHIGAAEALSYTRGMVASPDKRIAVAVHSDNLMKVLNGGFTTQFETNSSGGMLSHRVRASHEAVSYGVHPATIPTRRPIYASLHPSGVVTTRTNGSDAYGEIQLVAKKSVNNRSTFSVHDSLGASRTPASVNGPINVGQASPMARKDVKQYNHPATLPKRAAAGESHPYAEAQIQGGMKISDIAYVVIPEGKRLPAGATARLKSLGIPVKRLKHNKVLKDADVAKSVDATIFLIMEAVGKAKAKSFNGDRSAAATYAAQVRWGNRGATGATPSAPSYGETMIADETRLKSDGSSVRQSTFTFEDKNGEKMTMYVKSQGAEGQQNVEVELRLGGTNGLLVGSLTAYSDLDNDMGAKGKLAIQEVSVHSKHKRKGYATAMMRLGSQYSLGSEKIVHSSVLTDQGAAFAAATKARLLEKGRKRKFSSRAEAAAYAANIRWASNRSQEQPHMREMRLEAEALRGEVDALNSTVSFDNMQRSSLSITNTNNPKAWSDSKGDVQINSANNEMIPSQKVADLHDRVTALGGKMHKEAETRVNADIASGKVTTGEQAHAAYAGHMRDVVGEVRPIGGSIEIKPSGITSQKDFDTVDASMKTVAATMPTDWSNASKGANLSVASDWQIENGSFEPPRRGSTEPLMSIPISATLTKRGDKNTLGVVGHEYTHFVEYKRPAVRALEVAFTTHRTTGLTGEHYLGTGGSSLSSRMRTTKREGRIAVQTPNGKMRFEIDKDSYVNLYSGRRYDSAVKTVPPYKRENNTRNGYFEVMSTGMEQILNGNKGGFDNNHINFVLGVMATA</sequence>
<name>A0A6J5MDZ4_9CAUD</name>
<dbReference type="EMBL" id="LR796845">
    <property type="protein sequence ID" value="CAB4169327.1"/>
    <property type="molecule type" value="Genomic_DNA"/>
</dbReference>
<reference evidence="1" key="1">
    <citation type="submission" date="2020-04" db="EMBL/GenBank/DDBJ databases">
        <authorList>
            <person name="Chiriac C."/>
            <person name="Salcher M."/>
            <person name="Ghai R."/>
            <person name="Kavagutti S V."/>
        </authorList>
    </citation>
    <scope>NUCLEOTIDE SEQUENCE</scope>
</reference>
<proteinExistence type="predicted"/>
<gene>
    <name evidence="3" type="ORF">UFOVP1296_10</name>
    <name evidence="1" type="ORF">UFOVP471_84</name>
    <name evidence="2" type="ORF">UFOVP890_10</name>
</gene>
<dbReference type="EMBL" id="LR797240">
    <property type="protein sequence ID" value="CAB4195392.1"/>
    <property type="molecule type" value="Genomic_DNA"/>
</dbReference>
<evidence type="ECO:0000313" key="2">
    <source>
        <dbReference type="EMBL" id="CAB4169327.1"/>
    </source>
</evidence>
<organism evidence="1">
    <name type="scientific">uncultured Caudovirales phage</name>
    <dbReference type="NCBI Taxonomy" id="2100421"/>
    <lineage>
        <taxon>Viruses</taxon>
        <taxon>Duplodnaviria</taxon>
        <taxon>Heunggongvirae</taxon>
        <taxon>Uroviricota</taxon>
        <taxon>Caudoviricetes</taxon>
        <taxon>Peduoviridae</taxon>
        <taxon>Maltschvirus</taxon>
        <taxon>Maltschvirus maltsch</taxon>
    </lineage>
</organism>